<dbReference type="Pfam" id="PF00392">
    <property type="entry name" value="GntR"/>
    <property type="match status" value="1"/>
</dbReference>
<dbReference type="GO" id="GO:0003677">
    <property type="term" value="F:DNA binding"/>
    <property type="evidence" value="ECO:0007669"/>
    <property type="project" value="UniProtKB-KW"/>
</dbReference>
<organism evidence="5">
    <name type="scientific">uncultured Microbacterium sp</name>
    <dbReference type="NCBI Taxonomy" id="191216"/>
    <lineage>
        <taxon>Bacteria</taxon>
        <taxon>Bacillati</taxon>
        <taxon>Actinomycetota</taxon>
        <taxon>Actinomycetes</taxon>
        <taxon>Micrococcales</taxon>
        <taxon>Microbacteriaceae</taxon>
        <taxon>Microbacterium</taxon>
        <taxon>environmental samples</taxon>
    </lineage>
</organism>
<dbReference type="InterPro" id="IPR036390">
    <property type="entry name" value="WH_DNA-bd_sf"/>
</dbReference>
<keyword evidence="1" id="KW-0805">Transcription regulation</keyword>
<sequence length="220" mass="24142">MADKSDVRAELRDAILRGVYAPRQRLIEAELAEEFGASRFVLRNALISLAAEGLVELQPNRGARVREISVAEAIEITEIRRAVEAIVAGRAAENISDEEIVVLRRIETDMRAAVEQNELVRYSELNVSLHRTLRDIAGHGAATRILEQLNGQMVRHQFRLFLVPGRPTVSLPEHLAIVDAVCNRDTEAASAAMAAHVGSVIRTLSELAPEQRGSARATAL</sequence>
<name>A0A1Y5NZU3_9MICO</name>
<keyword evidence="3" id="KW-0804">Transcription</keyword>
<dbReference type="SUPFAM" id="SSF46785">
    <property type="entry name" value="Winged helix' DNA-binding domain"/>
    <property type="match status" value="1"/>
</dbReference>
<evidence type="ECO:0000259" key="4">
    <source>
        <dbReference type="PROSITE" id="PS50949"/>
    </source>
</evidence>
<dbReference type="GO" id="GO:0003700">
    <property type="term" value="F:DNA-binding transcription factor activity"/>
    <property type="evidence" value="ECO:0007669"/>
    <property type="project" value="InterPro"/>
</dbReference>
<dbReference type="PANTHER" id="PTHR43537">
    <property type="entry name" value="TRANSCRIPTIONAL REGULATOR, GNTR FAMILY"/>
    <property type="match status" value="1"/>
</dbReference>
<gene>
    <name evidence="5" type="ORF">MIPYR_20331</name>
</gene>
<dbReference type="SMART" id="SM00895">
    <property type="entry name" value="FCD"/>
    <property type="match status" value="1"/>
</dbReference>
<proteinExistence type="predicted"/>
<dbReference type="SUPFAM" id="SSF48008">
    <property type="entry name" value="GntR ligand-binding domain-like"/>
    <property type="match status" value="1"/>
</dbReference>
<dbReference type="Pfam" id="PF07729">
    <property type="entry name" value="FCD"/>
    <property type="match status" value="1"/>
</dbReference>
<feature type="domain" description="HTH gntR-type" evidence="4">
    <location>
        <begin position="1"/>
        <end position="68"/>
    </location>
</feature>
<dbReference type="InterPro" id="IPR000524">
    <property type="entry name" value="Tscrpt_reg_HTH_GntR"/>
</dbReference>
<keyword evidence="2" id="KW-0238">DNA-binding</keyword>
<dbReference type="InterPro" id="IPR036388">
    <property type="entry name" value="WH-like_DNA-bd_sf"/>
</dbReference>
<dbReference type="SMART" id="SM00345">
    <property type="entry name" value="HTH_GNTR"/>
    <property type="match status" value="1"/>
</dbReference>
<dbReference type="AlphaFoldDB" id="A0A1Y5NZU3"/>
<dbReference type="InterPro" id="IPR011711">
    <property type="entry name" value="GntR_C"/>
</dbReference>
<dbReference type="CDD" id="cd07377">
    <property type="entry name" value="WHTH_GntR"/>
    <property type="match status" value="1"/>
</dbReference>
<protein>
    <submittedName>
        <fullName evidence="5">Transcriptional regulator</fullName>
    </submittedName>
</protein>
<dbReference type="Gene3D" id="1.20.120.530">
    <property type="entry name" value="GntR ligand-binding domain-like"/>
    <property type="match status" value="1"/>
</dbReference>
<dbReference type="Gene3D" id="1.10.10.10">
    <property type="entry name" value="Winged helix-like DNA-binding domain superfamily/Winged helix DNA-binding domain"/>
    <property type="match status" value="1"/>
</dbReference>
<accession>A0A1Y5NZU3</accession>
<evidence type="ECO:0000256" key="3">
    <source>
        <dbReference type="ARBA" id="ARBA00023163"/>
    </source>
</evidence>
<dbReference type="PANTHER" id="PTHR43537:SF24">
    <property type="entry name" value="GLUCONATE OPERON TRANSCRIPTIONAL REPRESSOR"/>
    <property type="match status" value="1"/>
</dbReference>
<evidence type="ECO:0000256" key="1">
    <source>
        <dbReference type="ARBA" id="ARBA00023015"/>
    </source>
</evidence>
<reference evidence="5" key="1">
    <citation type="submission" date="2016-03" db="EMBL/GenBank/DDBJ databases">
        <authorList>
            <person name="Ploux O."/>
        </authorList>
    </citation>
    <scope>NUCLEOTIDE SEQUENCE</scope>
    <source>
        <strain evidence="5">UC1</strain>
    </source>
</reference>
<dbReference type="RefSeq" id="WP_295575100.1">
    <property type="nucleotide sequence ID" value="NZ_FLQR01000006.1"/>
</dbReference>
<dbReference type="InterPro" id="IPR008920">
    <property type="entry name" value="TF_FadR/GntR_C"/>
</dbReference>
<evidence type="ECO:0000256" key="2">
    <source>
        <dbReference type="ARBA" id="ARBA00023125"/>
    </source>
</evidence>
<dbReference type="PRINTS" id="PR00035">
    <property type="entry name" value="HTHGNTR"/>
</dbReference>
<dbReference type="EMBL" id="FLQR01000006">
    <property type="protein sequence ID" value="SBS71977.1"/>
    <property type="molecule type" value="Genomic_DNA"/>
</dbReference>
<dbReference type="PROSITE" id="PS50949">
    <property type="entry name" value="HTH_GNTR"/>
    <property type="match status" value="1"/>
</dbReference>
<evidence type="ECO:0000313" key="5">
    <source>
        <dbReference type="EMBL" id="SBS71977.1"/>
    </source>
</evidence>